<protein>
    <submittedName>
        <fullName evidence="10">Sodium:solute symporter family protein</fullName>
    </submittedName>
</protein>
<accession>A0ABT1PXJ2</accession>
<feature type="transmembrane region" description="Helical" evidence="9">
    <location>
        <begin position="157"/>
        <end position="176"/>
    </location>
</feature>
<evidence type="ECO:0000256" key="7">
    <source>
        <dbReference type="RuleBase" id="RU362091"/>
    </source>
</evidence>
<evidence type="ECO:0000256" key="8">
    <source>
        <dbReference type="SAM" id="MobiDB-lite"/>
    </source>
</evidence>
<evidence type="ECO:0000256" key="9">
    <source>
        <dbReference type="SAM" id="Phobius"/>
    </source>
</evidence>
<feature type="transmembrane region" description="Helical" evidence="9">
    <location>
        <begin position="43"/>
        <end position="67"/>
    </location>
</feature>
<feature type="compositionally biased region" description="Basic and acidic residues" evidence="8">
    <location>
        <begin position="465"/>
        <end position="478"/>
    </location>
</feature>
<evidence type="ECO:0000256" key="2">
    <source>
        <dbReference type="ARBA" id="ARBA00006434"/>
    </source>
</evidence>
<reference evidence="10" key="1">
    <citation type="submission" date="2022-06" db="EMBL/GenBank/DDBJ databases">
        <title>Draft genome sequence of Streptomyces sp. RB6PN25 isolated from peat swamp forest in Thailand.</title>
        <authorList>
            <person name="Duangmal K."/>
            <person name="Klaysubun C."/>
        </authorList>
    </citation>
    <scope>NUCLEOTIDE SEQUENCE</scope>
    <source>
        <strain evidence="10">RB6PN25</strain>
    </source>
</reference>
<comment type="caution">
    <text evidence="10">The sequence shown here is derived from an EMBL/GenBank/DDBJ whole genome shotgun (WGS) entry which is preliminary data.</text>
</comment>
<dbReference type="Proteomes" id="UP001057702">
    <property type="component" value="Unassembled WGS sequence"/>
</dbReference>
<evidence type="ECO:0000256" key="5">
    <source>
        <dbReference type="ARBA" id="ARBA00022989"/>
    </source>
</evidence>
<dbReference type="Gene3D" id="1.20.1730.10">
    <property type="entry name" value="Sodium/glucose cotransporter"/>
    <property type="match status" value="1"/>
</dbReference>
<dbReference type="PROSITE" id="PS50283">
    <property type="entry name" value="NA_SOLUT_SYMP_3"/>
    <property type="match status" value="1"/>
</dbReference>
<feature type="transmembrane region" description="Helical" evidence="9">
    <location>
        <begin position="234"/>
        <end position="252"/>
    </location>
</feature>
<evidence type="ECO:0000313" key="11">
    <source>
        <dbReference type="Proteomes" id="UP001057702"/>
    </source>
</evidence>
<evidence type="ECO:0000256" key="4">
    <source>
        <dbReference type="ARBA" id="ARBA00022692"/>
    </source>
</evidence>
<feature type="transmembrane region" description="Helical" evidence="9">
    <location>
        <begin position="360"/>
        <end position="381"/>
    </location>
</feature>
<proteinExistence type="inferred from homology"/>
<dbReference type="InterPro" id="IPR038377">
    <property type="entry name" value="Na/Glc_symporter_sf"/>
</dbReference>
<feature type="region of interest" description="Disordered" evidence="8">
    <location>
        <begin position="465"/>
        <end position="484"/>
    </location>
</feature>
<keyword evidence="3" id="KW-0813">Transport</keyword>
<keyword evidence="4 9" id="KW-0812">Transmembrane</keyword>
<comment type="similarity">
    <text evidence="2 7">Belongs to the sodium:solute symporter (SSF) (TC 2.A.21) family.</text>
</comment>
<feature type="transmembrane region" description="Helical" evidence="9">
    <location>
        <begin position="188"/>
        <end position="214"/>
    </location>
</feature>
<feature type="transmembrane region" description="Helical" evidence="9">
    <location>
        <begin position="439"/>
        <end position="461"/>
    </location>
</feature>
<feature type="transmembrane region" description="Helical" evidence="9">
    <location>
        <begin position="118"/>
        <end position="137"/>
    </location>
</feature>
<dbReference type="Pfam" id="PF00474">
    <property type="entry name" value="SSF"/>
    <property type="match status" value="1"/>
</dbReference>
<dbReference type="InterPro" id="IPR050277">
    <property type="entry name" value="Sodium:Solute_Symporter"/>
</dbReference>
<sequence length="484" mass="51306">MSTVLVVTLVGMAVIAAVGLLGRRRPSADLAQWSVGGRRFGSATMWFLQAGETFTTFTFLGVAGLAFTGGVAATYSIPYVPLAVIVLYFLGPRVWRLGREHGYLTQADFYEQRFGSRALGTLVALLGVIFMLPYLQLQITGLGLIVKLVTGDGASSTLGMVIGTSLTATFVLWAGIRGVAATSYLKDVLMIVAVAVIIVVVPLHFTGGIGHAFTEIAHRHTQLLTVHTGPNDRVWWTTSMLASAIGAGFLTFPHSWPALLSARSERGLRRNWVFLPLYQIALILPMTIGFVAVLALPPNTNANGVLLTLTGRALPGWATGFIAVAGAAAAMVPAAVMVLAMSTLIARNVVRSRSPRLQFLTNHGAVVAILALALVLALVRPNALTDLLLLTYSGLVQFAPGLVAGLARRPLLGRIPVLLGMVVGEAVVVWLTFAHVDVAHINAGIVGLGVNVVVAALVHVAERATGRSRHEQGGRRQPEPLPQR</sequence>
<organism evidence="10 11">
    <name type="scientific">Streptomyces humicola</name>
    <dbReference type="NCBI Taxonomy" id="2953240"/>
    <lineage>
        <taxon>Bacteria</taxon>
        <taxon>Bacillati</taxon>
        <taxon>Actinomycetota</taxon>
        <taxon>Actinomycetes</taxon>
        <taxon>Kitasatosporales</taxon>
        <taxon>Streptomycetaceae</taxon>
        <taxon>Streptomyces</taxon>
    </lineage>
</organism>
<dbReference type="InterPro" id="IPR001734">
    <property type="entry name" value="Na/solute_symporter"/>
</dbReference>
<evidence type="ECO:0000256" key="1">
    <source>
        <dbReference type="ARBA" id="ARBA00004141"/>
    </source>
</evidence>
<name>A0ABT1PXJ2_9ACTN</name>
<dbReference type="PANTHER" id="PTHR48086:SF8">
    <property type="entry name" value="MONOCARBOXYLIC ACID PERMEASE"/>
    <property type="match status" value="1"/>
</dbReference>
<evidence type="ECO:0000256" key="3">
    <source>
        <dbReference type="ARBA" id="ARBA00022448"/>
    </source>
</evidence>
<keyword evidence="11" id="KW-1185">Reference proteome</keyword>
<feature type="transmembrane region" description="Helical" evidence="9">
    <location>
        <begin position="414"/>
        <end position="433"/>
    </location>
</feature>
<feature type="transmembrane region" description="Helical" evidence="9">
    <location>
        <begin position="316"/>
        <end position="339"/>
    </location>
</feature>
<comment type="subcellular location">
    <subcellularLocation>
        <location evidence="1">Membrane</location>
        <topology evidence="1">Multi-pass membrane protein</topology>
    </subcellularLocation>
</comment>
<feature type="transmembrane region" description="Helical" evidence="9">
    <location>
        <begin position="6"/>
        <end position="22"/>
    </location>
</feature>
<dbReference type="PANTHER" id="PTHR48086">
    <property type="entry name" value="SODIUM/PROLINE SYMPORTER-RELATED"/>
    <property type="match status" value="1"/>
</dbReference>
<dbReference type="CDD" id="cd10322">
    <property type="entry name" value="SLC5sbd"/>
    <property type="match status" value="1"/>
</dbReference>
<gene>
    <name evidence="10" type="ORF">NGB36_17690</name>
</gene>
<keyword evidence="6 9" id="KW-0472">Membrane</keyword>
<evidence type="ECO:0000313" key="10">
    <source>
        <dbReference type="EMBL" id="MCQ4082382.1"/>
    </source>
</evidence>
<feature type="transmembrane region" description="Helical" evidence="9">
    <location>
        <begin position="73"/>
        <end position="91"/>
    </location>
</feature>
<feature type="transmembrane region" description="Helical" evidence="9">
    <location>
        <begin position="273"/>
        <end position="296"/>
    </location>
</feature>
<dbReference type="EMBL" id="JANFNG010000013">
    <property type="protein sequence ID" value="MCQ4082382.1"/>
    <property type="molecule type" value="Genomic_DNA"/>
</dbReference>
<keyword evidence="5 9" id="KW-1133">Transmembrane helix</keyword>
<feature type="transmembrane region" description="Helical" evidence="9">
    <location>
        <begin position="387"/>
        <end position="407"/>
    </location>
</feature>
<dbReference type="RefSeq" id="WP_255921295.1">
    <property type="nucleotide sequence ID" value="NZ_JANFNG010000013.1"/>
</dbReference>
<evidence type="ECO:0000256" key="6">
    <source>
        <dbReference type="ARBA" id="ARBA00023136"/>
    </source>
</evidence>